<evidence type="ECO:0000256" key="1">
    <source>
        <dbReference type="ARBA" id="ARBA00022737"/>
    </source>
</evidence>
<dbReference type="RefSeq" id="WP_036688102.1">
    <property type="nucleotide sequence ID" value="NZ_JARLKA010000021.1"/>
</dbReference>
<accession>A0A1R0WW30</accession>
<dbReference type="PROSITE" id="PS50088">
    <property type="entry name" value="ANK_REPEAT"/>
    <property type="match status" value="3"/>
</dbReference>
<dbReference type="EMBL" id="MKQP01000065">
    <property type="protein sequence ID" value="OMD22696.1"/>
    <property type="molecule type" value="Genomic_DNA"/>
</dbReference>
<dbReference type="SMART" id="SM00248">
    <property type="entry name" value="ANK"/>
    <property type="match status" value="4"/>
</dbReference>
<dbReference type="PROSITE" id="PS50297">
    <property type="entry name" value="ANK_REP_REGION"/>
    <property type="match status" value="2"/>
</dbReference>
<dbReference type="Proteomes" id="UP000187465">
    <property type="component" value="Unassembled WGS sequence"/>
</dbReference>
<feature type="repeat" description="ANK" evidence="3">
    <location>
        <begin position="112"/>
        <end position="145"/>
    </location>
</feature>
<reference evidence="4 5" key="1">
    <citation type="submission" date="2016-10" db="EMBL/GenBank/DDBJ databases">
        <title>Paenibacillus species isolates.</title>
        <authorList>
            <person name="Beno S.M."/>
        </authorList>
    </citation>
    <scope>NUCLEOTIDE SEQUENCE [LARGE SCALE GENOMIC DNA]</scope>
    <source>
        <strain evidence="4 5">FSL H7-0604</strain>
    </source>
</reference>
<evidence type="ECO:0000256" key="3">
    <source>
        <dbReference type="PROSITE-ProRule" id="PRU00023"/>
    </source>
</evidence>
<keyword evidence="1" id="KW-0677">Repeat</keyword>
<feature type="repeat" description="ANK" evidence="3">
    <location>
        <begin position="78"/>
        <end position="111"/>
    </location>
</feature>
<dbReference type="PANTHER" id="PTHR24198">
    <property type="entry name" value="ANKYRIN REPEAT AND PROTEIN KINASE DOMAIN-CONTAINING PROTEIN"/>
    <property type="match status" value="1"/>
</dbReference>
<sequence>MEINPIINDVFQAAESGQVERLKEILEAHSNLANMENNEGLTPLGYAAHFGKVKAVQVLLDYGADIDAMSHSRISYIPSNTALHAAIAGERNMEVIRVLLQHQAKTNIFDSDGYTSLHSAAFHTDNVELIELLIEHGADISAKIKSGESAWSVAIKQSNHNVAEFLRGKGVVLNENHSG</sequence>
<keyword evidence="2 3" id="KW-0040">ANK repeat</keyword>
<dbReference type="PRINTS" id="PR01415">
    <property type="entry name" value="ANKYRIN"/>
</dbReference>
<proteinExistence type="predicted"/>
<protein>
    <submittedName>
        <fullName evidence="4">Uncharacterized protein</fullName>
    </submittedName>
</protein>
<organism evidence="4 5">
    <name type="scientific">Paenibacillus odorifer</name>
    <dbReference type="NCBI Taxonomy" id="189426"/>
    <lineage>
        <taxon>Bacteria</taxon>
        <taxon>Bacillati</taxon>
        <taxon>Bacillota</taxon>
        <taxon>Bacilli</taxon>
        <taxon>Bacillales</taxon>
        <taxon>Paenibacillaceae</taxon>
        <taxon>Paenibacillus</taxon>
    </lineage>
</organism>
<evidence type="ECO:0000256" key="2">
    <source>
        <dbReference type="ARBA" id="ARBA00023043"/>
    </source>
</evidence>
<dbReference type="InterPro" id="IPR036770">
    <property type="entry name" value="Ankyrin_rpt-contain_sf"/>
</dbReference>
<evidence type="ECO:0000313" key="4">
    <source>
        <dbReference type="EMBL" id="OMD22696.1"/>
    </source>
</evidence>
<dbReference type="Pfam" id="PF12796">
    <property type="entry name" value="Ank_2"/>
    <property type="match status" value="2"/>
</dbReference>
<dbReference type="InterPro" id="IPR002110">
    <property type="entry name" value="Ankyrin_rpt"/>
</dbReference>
<dbReference type="SUPFAM" id="SSF48403">
    <property type="entry name" value="Ankyrin repeat"/>
    <property type="match status" value="1"/>
</dbReference>
<name>A0A1R0WW30_9BACL</name>
<dbReference type="PANTHER" id="PTHR24198:SF165">
    <property type="entry name" value="ANKYRIN REPEAT-CONTAINING PROTEIN-RELATED"/>
    <property type="match status" value="1"/>
</dbReference>
<comment type="caution">
    <text evidence="4">The sequence shown here is derived from an EMBL/GenBank/DDBJ whole genome shotgun (WGS) entry which is preliminary data.</text>
</comment>
<dbReference type="AlphaFoldDB" id="A0A1R0WW30"/>
<dbReference type="Gene3D" id="1.25.40.20">
    <property type="entry name" value="Ankyrin repeat-containing domain"/>
    <property type="match status" value="1"/>
</dbReference>
<evidence type="ECO:0000313" key="5">
    <source>
        <dbReference type="Proteomes" id="UP000187465"/>
    </source>
</evidence>
<feature type="repeat" description="ANK" evidence="3">
    <location>
        <begin position="39"/>
        <end position="71"/>
    </location>
</feature>
<gene>
    <name evidence="4" type="ORF">BJP51_31490</name>
</gene>